<evidence type="ECO:0000313" key="1">
    <source>
        <dbReference type="EMBL" id="SLN11038.1"/>
    </source>
</evidence>
<keyword evidence="2" id="KW-1185">Reference proteome</keyword>
<dbReference type="OrthoDB" id="7706175at2"/>
<sequence>MLTVVVYVNETPVARALVGNMSDLADVSDYKVRVVEHGAPDLDIPASDVTGWIKDHPRRTSVWHLVRKIAEMATSEHSGSRVGTE</sequence>
<evidence type="ECO:0000313" key="2">
    <source>
        <dbReference type="Proteomes" id="UP000193077"/>
    </source>
</evidence>
<dbReference type="RefSeq" id="WP_085793823.1">
    <property type="nucleotide sequence ID" value="NZ_FWFO01000001.1"/>
</dbReference>
<reference evidence="1 2" key="1">
    <citation type="submission" date="2017-03" db="EMBL/GenBank/DDBJ databases">
        <authorList>
            <person name="Afonso C.L."/>
            <person name="Miller P.J."/>
            <person name="Scott M.A."/>
            <person name="Spackman E."/>
            <person name="Goraichik I."/>
            <person name="Dimitrov K.M."/>
            <person name="Suarez D.L."/>
            <person name="Swayne D.E."/>
        </authorList>
    </citation>
    <scope>NUCLEOTIDE SEQUENCE [LARGE SCALE GENOMIC DNA]</scope>
    <source>
        <strain evidence="1 2">CECT 7639</strain>
    </source>
</reference>
<dbReference type="Proteomes" id="UP000193077">
    <property type="component" value="Unassembled WGS sequence"/>
</dbReference>
<gene>
    <name evidence="1" type="ORF">TRL7639_00053</name>
</gene>
<proteinExistence type="predicted"/>
<dbReference type="EMBL" id="FWFO01000001">
    <property type="protein sequence ID" value="SLN11038.1"/>
    <property type="molecule type" value="Genomic_DNA"/>
</dbReference>
<organism evidence="1 2">
    <name type="scientific">Falsiruegeria litorea R37</name>
    <dbReference type="NCBI Taxonomy" id="1200284"/>
    <lineage>
        <taxon>Bacteria</taxon>
        <taxon>Pseudomonadati</taxon>
        <taxon>Pseudomonadota</taxon>
        <taxon>Alphaproteobacteria</taxon>
        <taxon>Rhodobacterales</taxon>
        <taxon>Roseobacteraceae</taxon>
        <taxon>Falsiruegeria</taxon>
    </lineage>
</organism>
<accession>A0A1Y5R8R3</accession>
<name>A0A1Y5R8R3_9RHOB</name>
<protein>
    <submittedName>
        <fullName evidence="1">Uncharacterized protein</fullName>
    </submittedName>
</protein>
<dbReference type="AlphaFoldDB" id="A0A1Y5R8R3"/>